<evidence type="ECO:0000256" key="3">
    <source>
        <dbReference type="ARBA" id="ARBA00022448"/>
    </source>
</evidence>
<dbReference type="NCBIfam" id="TIGR01728">
    <property type="entry name" value="SsuA_fam"/>
    <property type="match status" value="1"/>
</dbReference>
<evidence type="ECO:0000313" key="10">
    <source>
        <dbReference type="Proteomes" id="UP000037939"/>
    </source>
</evidence>
<comment type="similarity">
    <text evidence="2">Belongs to the bacterial solute-binding protein SsuA/TauA family.</text>
</comment>
<dbReference type="FunFam" id="3.40.190.10:FF:000050">
    <property type="entry name" value="Sulfonate ABC transporter substrate-binding protein"/>
    <property type="match status" value="1"/>
</dbReference>
<dbReference type="NCBIfam" id="NF008588">
    <property type="entry name" value="PRK11553.1"/>
    <property type="match status" value="1"/>
</dbReference>
<dbReference type="RefSeq" id="WP_053939674.1">
    <property type="nucleotide sequence ID" value="NZ_LAQT01000037.1"/>
</dbReference>
<evidence type="ECO:0000256" key="6">
    <source>
        <dbReference type="ARBA" id="ARBA00070228"/>
    </source>
</evidence>
<sequence length="312" mass="33965">MRSIRSVLTHLGLALSLSAVSLATHADELRIGFQKSSFNLIVLKSRGTLETKLGAGTSVRWVEFPAGPQLLEALNAGSVDFGMTGDTPPIFAQSAGSRLVYVGFEPPKPQASALLIPKNSAIKTLADLKGKRVAIQKGSSSHGFLLRLLDKAGLKWEDIQPQYLAPADARAAFERGAVDAWAIWDPYYAAAEKSGSAKVLLTAEGISPNQTFYLANRDFAKANAPLLNTVFEELTRNSDYIEQHPKDTAHLLSAYVGLDQATFEQVLARRPSYRVSWLDDKTIVEQQRLADRLTQAGLIPKAVTVADIVVRH</sequence>
<evidence type="ECO:0000256" key="4">
    <source>
        <dbReference type="ARBA" id="ARBA00022729"/>
    </source>
</evidence>
<keyword evidence="10" id="KW-1185">Reference proteome</keyword>
<dbReference type="InterPro" id="IPR015168">
    <property type="entry name" value="SsuA/THI5"/>
</dbReference>
<dbReference type="InterPro" id="IPR010067">
    <property type="entry name" value="ABC_SsuA_sub-bd"/>
</dbReference>
<evidence type="ECO:0000256" key="2">
    <source>
        <dbReference type="ARBA" id="ARBA00010742"/>
    </source>
</evidence>
<gene>
    <name evidence="9" type="primary">ssuA_7</name>
    <name evidence="9" type="ORF">WG78_20510</name>
</gene>
<dbReference type="SMART" id="SM00062">
    <property type="entry name" value="PBPb"/>
    <property type="match status" value="1"/>
</dbReference>
<evidence type="ECO:0000256" key="7">
    <source>
        <dbReference type="SAM" id="SignalP"/>
    </source>
</evidence>
<keyword evidence="3" id="KW-0813">Transport</keyword>
<dbReference type="GO" id="GO:0042597">
    <property type="term" value="C:periplasmic space"/>
    <property type="evidence" value="ECO:0007669"/>
    <property type="project" value="UniProtKB-SubCell"/>
</dbReference>
<dbReference type="GO" id="GO:0016020">
    <property type="term" value="C:membrane"/>
    <property type="evidence" value="ECO:0007669"/>
    <property type="project" value="InterPro"/>
</dbReference>
<name>A0A0N0GKZ8_9NEIS</name>
<dbReference type="AlphaFoldDB" id="A0A0N0GKZ8"/>
<dbReference type="Proteomes" id="UP000037939">
    <property type="component" value="Unassembled WGS sequence"/>
</dbReference>
<dbReference type="EMBL" id="LAQT01000037">
    <property type="protein sequence ID" value="KPC49315.1"/>
    <property type="molecule type" value="Genomic_DNA"/>
</dbReference>
<feature type="domain" description="Solute-binding protein family 3/N-terminal" evidence="8">
    <location>
        <begin position="28"/>
        <end position="259"/>
    </location>
</feature>
<protein>
    <recommendedName>
        <fullName evidence="6">Putative aliphatic sulfonates-binding protein</fullName>
    </recommendedName>
</protein>
<dbReference type="STRING" id="857265.WG78_20510"/>
<accession>A0A0N0GKZ8</accession>
<dbReference type="SUPFAM" id="SSF53850">
    <property type="entry name" value="Periplasmic binding protein-like II"/>
    <property type="match status" value="1"/>
</dbReference>
<dbReference type="GO" id="GO:0042626">
    <property type="term" value="F:ATPase-coupled transmembrane transporter activity"/>
    <property type="evidence" value="ECO:0007669"/>
    <property type="project" value="InterPro"/>
</dbReference>
<feature type="signal peptide" evidence="7">
    <location>
        <begin position="1"/>
        <end position="26"/>
    </location>
</feature>
<dbReference type="CDD" id="cd13557">
    <property type="entry name" value="PBP2_SsuA"/>
    <property type="match status" value="1"/>
</dbReference>
<proteinExistence type="inferred from homology"/>
<evidence type="ECO:0000313" key="9">
    <source>
        <dbReference type="EMBL" id="KPC49315.1"/>
    </source>
</evidence>
<comment type="function">
    <text evidence="5">Part of a binding-protein-dependent transport system for aliphatic sulfonates. Putative binding protein.</text>
</comment>
<dbReference type="PANTHER" id="PTHR30024:SF42">
    <property type="entry name" value="ALIPHATIC SULFONATES-BINDING PROTEIN-RELATED"/>
    <property type="match status" value="1"/>
</dbReference>
<dbReference type="PANTHER" id="PTHR30024">
    <property type="entry name" value="ALIPHATIC SULFONATES-BINDING PROTEIN-RELATED"/>
    <property type="match status" value="1"/>
</dbReference>
<evidence type="ECO:0000256" key="1">
    <source>
        <dbReference type="ARBA" id="ARBA00004418"/>
    </source>
</evidence>
<keyword evidence="4 7" id="KW-0732">Signal</keyword>
<feature type="chain" id="PRO_5005849587" description="Putative aliphatic sulfonates-binding protein" evidence="7">
    <location>
        <begin position="27"/>
        <end position="312"/>
    </location>
</feature>
<evidence type="ECO:0000259" key="8">
    <source>
        <dbReference type="SMART" id="SM00062"/>
    </source>
</evidence>
<comment type="subcellular location">
    <subcellularLocation>
        <location evidence="1">Periplasm</location>
    </subcellularLocation>
</comment>
<organism evidence="9 10">
    <name type="scientific">Amantichitinum ursilacus</name>
    <dbReference type="NCBI Taxonomy" id="857265"/>
    <lineage>
        <taxon>Bacteria</taxon>
        <taxon>Pseudomonadati</taxon>
        <taxon>Pseudomonadota</taxon>
        <taxon>Betaproteobacteria</taxon>
        <taxon>Neisseriales</taxon>
        <taxon>Chitinibacteraceae</taxon>
        <taxon>Amantichitinum</taxon>
    </lineage>
</organism>
<dbReference type="OrthoDB" id="286202at2"/>
<evidence type="ECO:0000256" key="5">
    <source>
        <dbReference type="ARBA" id="ARBA00055538"/>
    </source>
</evidence>
<comment type="caution">
    <text evidence="9">The sequence shown here is derived from an EMBL/GenBank/DDBJ whole genome shotgun (WGS) entry which is preliminary data.</text>
</comment>
<dbReference type="InterPro" id="IPR001638">
    <property type="entry name" value="Solute-binding_3/MltF_N"/>
</dbReference>
<dbReference type="Gene3D" id="3.40.190.10">
    <property type="entry name" value="Periplasmic binding protein-like II"/>
    <property type="match status" value="2"/>
</dbReference>
<dbReference type="Pfam" id="PF09084">
    <property type="entry name" value="NMT1"/>
    <property type="match status" value="1"/>
</dbReference>
<reference evidence="9 10" key="1">
    <citation type="submission" date="2015-07" db="EMBL/GenBank/DDBJ databases">
        <title>Draft genome sequence of the Amantichitinum ursilacus IGB-41, a new chitin-degrading bacterium.</title>
        <authorList>
            <person name="Kirstahler P."/>
            <person name="Guenther M."/>
            <person name="Grumaz C."/>
            <person name="Rupp S."/>
            <person name="Zibek S."/>
            <person name="Sohn K."/>
        </authorList>
    </citation>
    <scope>NUCLEOTIDE SEQUENCE [LARGE SCALE GENOMIC DNA]</scope>
    <source>
        <strain evidence="9 10">IGB-41</strain>
    </source>
</reference>
<dbReference type="PATRIC" id="fig|857265.3.peg.4200"/>